<evidence type="ECO:0000256" key="2">
    <source>
        <dbReference type="SAM" id="SignalP"/>
    </source>
</evidence>
<feature type="chain" id="PRO_5039433793" description="Lipoprotein" evidence="2">
    <location>
        <begin position="18"/>
        <end position="223"/>
    </location>
</feature>
<feature type="region of interest" description="Disordered" evidence="1">
    <location>
        <begin position="27"/>
        <end position="82"/>
    </location>
</feature>
<feature type="compositionally biased region" description="Low complexity" evidence="1">
    <location>
        <begin position="45"/>
        <end position="73"/>
    </location>
</feature>
<dbReference type="Proteomes" id="UP000598174">
    <property type="component" value="Unassembled WGS sequence"/>
</dbReference>
<organism evidence="3 4">
    <name type="scientific">Paractinoplanes ferrugineus</name>
    <dbReference type="NCBI Taxonomy" id="113564"/>
    <lineage>
        <taxon>Bacteria</taxon>
        <taxon>Bacillati</taxon>
        <taxon>Actinomycetota</taxon>
        <taxon>Actinomycetes</taxon>
        <taxon>Micromonosporales</taxon>
        <taxon>Micromonosporaceae</taxon>
        <taxon>Paractinoplanes</taxon>
    </lineage>
</organism>
<evidence type="ECO:0000313" key="4">
    <source>
        <dbReference type="Proteomes" id="UP000598174"/>
    </source>
</evidence>
<evidence type="ECO:0000313" key="3">
    <source>
        <dbReference type="EMBL" id="GIE10778.1"/>
    </source>
</evidence>
<reference evidence="3" key="1">
    <citation type="submission" date="2021-01" db="EMBL/GenBank/DDBJ databases">
        <title>Whole genome shotgun sequence of Actinoplanes ferrugineus NBRC 15555.</title>
        <authorList>
            <person name="Komaki H."/>
            <person name="Tamura T."/>
        </authorList>
    </citation>
    <scope>NUCLEOTIDE SEQUENCE</scope>
    <source>
        <strain evidence="3">NBRC 15555</strain>
    </source>
</reference>
<evidence type="ECO:0008006" key="5">
    <source>
        <dbReference type="Google" id="ProtNLM"/>
    </source>
</evidence>
<dbReference type="PROSITE" id="PS51257">
    <property type="entry name" value="PROKAR_LIPOPROTEIN"/>
    <property type="match status" value="1"/>
</dbReference>
<dbReference type="EMBL" id="BOMM01000019">
    <property type="protein sequence ID" value="GIE10778.1"/>
    <property type="molecule type" value="Genomic_DNA"/>
</dbReference>
<comment type="caution">
    <text evidence="3">The sequence shown here is derived from an EMBL/GenBank/DDBJ whole genome shotgun (WGS) entry which is preliminary data.</text>
</comment>
<evidence type="ECO:0000256" key="1">
    <source>
        <dbReference type="SAM" id="MobiDB-lite"/>
    </source>
</evidence>
<gene>
    <name evidence="3" type="ORF">Afe05nite_26180</name>
</gene>
<keyword evidence="2" id="KW-0732">Signal</keyword>
<dbReference type="RefSeq" id="WP_203817336.1">
    <property type="nucleotide sequence ID" value="NZ_BAAABP010000071.1"/>
</dbReference>
<protein>
    <recommendedName>
        <fullName evidence="5">Lipoprotein</fullName>
    </recommendedName>
</protein>
<name>A0A919IYX3_9ACTN</name>
<proteinExistence type="predicted"/>
<feature type="signal peptide" evidence="2">
    <location>
        <begin position="1"/>
        <end position="17"/>
    </location>
</feature>
<accession>A0A919IYX3</accession>
<keyword evidence="4" id="KW-1185">Reference proteome</keyword>
<dbReference type="AlphaFoldDB" id="A0A919IYX3"/>
<sequence>MRAVFLTLAALPLALTACTDGPQSVAGDAGPVNAPPTSASAALRTAVPPSTAPPSTTAPSTAPPSAAKPSPSTRGGGIRGTDWSSVTLADLRQYGDVTFKNGKASIGADNCTMLPGGARPYYAEFLAEEPANSPITEDAVVLVACGSDTQQQMLVPVKLGYDRRTRQTMGSIPADPQPGPGRPMTFTSYSVRNGVIVTTVRKTDGGTETRRYRFDGGTSWERF</sequence>